<sequence>MPPITPVGARTGLIWSAASAATNAHGLTHPGTASGYNDATKRWDRLILPVEGLIGPSHPGGYNASRQAREEVARPLTHRSCLRTSLAEMHVRLTNTPDLDKFRSRSFGSLLPPLSGRTGSTDRQARALVLAADGVTGHQCPPGPRSAVMVSDDEEIRNAAGSERALFSALGSSDGVGDEAANSIIVFSFAVNSNSPRSTMAEKQILVARTTQRILFCSLVSLLHEWCRTAWHVVVPLFWSSSPLSFSLPLCLECKNANLGDCRAGEGRREKGDARS</sequence>
<proteinExistence type="predicted"/>
<evidence type="ECO:0000313" key="1">
    <source>
        <dbReference type="EMBL" id="OAE30829.1"/>
    </source>
</evidence>
<accession>A0A176WCM6</accession>
<organism evidence="1 2">
    <name type="scientific">Marchantia polymorpha subsp. ruderalis</name>
    <dbReference type="NCBI Taxonomy" id="1480154"/>
    <lineage>
        <taxon>Eukaryota</taxon>
        <taxon>Viridiplantae</taxon>
        <taxon>Streptophyta</taxon>
        <taxon>Embryophyta</taxon>
        <taxon>Marchantiophyta</taxon>
        <taxon>Marchantiopsida</taxon>
        <taxon>Marchantiidae</taxon>
        <taxon>Marchantiales</taxon>
        <taxon>Marchantiaceae</taxon>
        <taxon>Marchantia</taxon>
    </lineage>
</organism>
<dbReference type="AlphaFoldDB" id="A0A176WCM6"/>
<dbReference type="EMBL" id="LVLJ01001235">
    <property type="protein sequence ID" value="OAE30829.1"/>
    <property type="molecule type" value="Genomic_DNA"/>
</dbReference>
<reference evidence="1" key="1">
    <citation type="submission" date="2016-03" db="EMBL/GenBank/DDBJ databases">
        <title>Mechanisms controlling the formation of the plant cell surface in tip-growing cells are functionally conserved among land plants.</title>
        <authorList>
            <person name="Honkanen S."/>
            <person name="Jones V.A."/>
            <person name="Morieri G."/>
            <person name="Champion C."/>
            <person name="Hetherington A.J."/>
            <person name="Kelly S."/>
            <person name="Saint-Marcoux D."/>
            <person name="Proust H."/>
            <person name="Prescott H."/>
            <person name="Dolan L."/>
        </authorList>
    </citation>
    <scope>NUCLEOTIDE SEQUENCE [LARGE SCALE GENOMIC DNA]</scope>
    <source>
        <tissue evidence="1">Whole gametophyte</tissue>
    </source>
</reference>
<name>A0A176WCM6_MARPO</name>
<evidence type="ECO:0000313" key="2">
    <source>
        <dbReference type="Proteomes" id="UP000077202"/>
    </source>
</evidence>
<keyword evidence="2" id="KW-1185">Reference proteome</keyword>
<comment type="caution">
    <text evidence="1">The sequence shown here is derived from an EMBL/GenBank/DDBJ whole genome shotgun (WGS) entry which is preliminary data.</text>
</comment>
<gene>
    <name evidence="1" type="ORF">AXG93_857s1320</name>
</gene>
<dbReference type="Proteomes" id="UP000077202">
    <property type="component" value="Unassembled WGS sequence"/>
</dbReference>
<protein>
    <submittedName>
        <fullName evidence="1">Uncharacterized protein</fullName>
    </submittedName>
</protein>